<name>A0A9N9SYF5_DIABA</name>
<dbReference type="EMBL" id="OU898278">
    <property type="protein sequence ID" value="CAG9832018.1"/>
    <property type="molecule type" value="Genomic_DNA"/>
</dbReference>
<gene>
    <name evidence="3" type="ORF">DIABBA_LOCUS5554</name>
</gene>
<dbReference type="InterPro" id="IPR032675">
    <property type="entry name" value="LRR_dom_sf"/>
</dbReference>
<dbReference type="InterPro" id="IPR003591">
    <property type="entry name" value="Leu-rich_rpt_typical-subtyp"/>
</dbReference>
<dbReference type="SMART" id="SM00369">
    <property type="entry name" value="LRR_TYP"/>
    <property type="match status" value="8"/>
</dbReference>
<proteinExistence type="predicted"/>
<organism evidence="3 4">
    <name type="scientific">Diabrotica balteata</name>
    <name type="common">Banded cucumber beetle</name>
    <dbReference type="NCBI Taxonomy" id="107213"/>
    <lineage>
        <taxon>Eukaryota</taxon>
        <taxon>Metazoa</taxon>
        <taxon>Ecdysozoa</taxon>
        <taxon>Arthropoda</taxon>
        <taxon>Hexapoda</taxon>
        <taxon>Insecta</taxon>
        <taxon>Pterygota</taxon>
        <taxon>Neoptera</taxon>
        <taxon>Endopterygota</taxon>
        <taxon>Coleoptera</taxon>
        <taxon>Polyphaga</taxon>
        <taxon>Cucujiformia</taxon>
        <taxon>Chrysomeloidea</taxon>
        <taxon>Chrysomelidae</taxon>
        <taxon>Galerucinae</taxon>
        <taxon>Diabroticina</taxon>
        <taxon>Diabroticites</taxon>
        <taxon>Diabrotica</taxon>
    </lineage>
</organism>
<dbReference type="AlphaFoldDB" id="A0A9N9SYF5"/>
<dbReference type="OrthoDB" id="27267at2759"/>
<sequence length="486" mass="55527">MVDNWSDSEDDCDIPNMKLATVLAVLWVSEASLKELRSRNKSKTISSSPDNICNLEPSHNDNIRCFCTKDKYHQVSSAECWIFGSVTKDNFMWKLIIESQPYLAEFSVISSKNGDLSSIPKYFSSRMLFLKNLTVTFGVIETIEKFAFGNSTSLQKLILAQNQIKYLDQFSISNLLSLTELDLSENNIKLIHPAVFLNVPQLKYVRLNKNNITKIEDKAFAGLGNVLDLDLSENLLCDINNMTFFGLSKLKVIDLSMNKIIGLTSSVFLELWDIEEMYLDDNNIEFISNRAFDGLRFLKTLSLKNNRLSRFPAGLFTSVFTLVHLDLSYNRLETLVFDSIEQFYNNLLHNGTIHLKVTTSEQNLSEIATPISEDTPDITNSSESKSYFPTPFPKVPKKKLKSKDKPSLEFQELLQKITNFTNNYNPKFPLDSQQFTDLLENIHGSSDTLSIAKHYTLHIPSLIEMINEIHSQTKDRNIKIVCRPLY</sequence>
<keyword evidence="1" id="KW-0433">Leucine-rich repeat</keyword>
<dbReference type="PANTHER" id="PTHR24366:SF96">
    <property type="entry name" value="LEUCINE RICH REPEAT CONTAINING 53"/>
    <property type="match status" value="1"/>
</dbReference>
<dbReference type="PANTHER" id="PTHR24366">
    <property type="entry name" value="IG(IMMUNOGLOBULIN) AND LRR(LEUCINE RICH REPEAT) DOMAINS"/>
    <property type="match status" value="1"/>
</dbReference>
<dbReference type="Gene3D" id="3.80.10.10">
    <property type="entry name" value="Ribonuclease Inhibitor"/>
    <property type="match status" value="2"/>
</dbReference>
<dbReference type="PROSITE" id="PS51450">
    <property type="entry name" value="LRR"/>
    <property type="match status" value="1"/>
</dbReference>
<dbReference type="Proteomes" id="UP001153709">
    <property type="component" value="Chromosome 3"/>
</dbReference>
<evidence type="ECO:0000256" key="2">
    <source>
        <dbReference type="ARBA" id="ARBA00022737"/>
    </source>
</evidence>
<protein>
    <submittedName>
        <fullName evidence="3">Uncharacterized protein</fullName>
    </submittedName>
</protein>
<dbReference type="SUPFAM" id="SSF52058">
    <property type="entry name" value="L domain-like"/>
    <property type="match status" value="1"/>
</dbReference>
<dbReference type="InterPro" id="IPR001611">
    <property type="entry name" value="Leu-rich_rpt"/>
</dbReference>
<evidence type="ECO:0000313" key="3">
    <source>
        <dbReference type="EMBL" id="CAG9832018.1"/>
    </source>
</evidence>
<keyword evidence="2" id="KW-0677">Repeat</keyword>
<keyword evidence="4" id="KW-1185">Reference proteome</keyword>
<accession>A0A9N9SYF5</accession>
<evidence type="ECO:0000256" key="1">
    <source>
        <dbReference type="ARBA" id="ARBA00022614"/>
    </source>
</evidence>
<reference evidence="3" key="1">
    <citation type="submission" date="2022-01" db="EMBL/GenBank/DDBJ databases">
        <authorList>
            <person name="King R."/>
        </authorList>
    </citation>
    <scope>NUCLEOTIDE SEQUENCE</scope>
</reference>
<dbReference type="Pfam" id="PF13855">
    <property type="entry name" value="LRR_8"/>
    <property type="match status" value="3"/>
</dbReference>
<evidence type="ECO:0000313" key="4">
    <source>
        <dbReference type="Proteomes" id="UP001153709"/>
    </source>
</evidence>